<evidence type="ECO:0000256" key="4">
    <source>
        <dbReference type="ARBA" id="ARBA00022978"/>
    </source>
</evidence>
<dbReference type="Gene3D" id="1.10.239.10">
    <property type="entry name" value="Elicitin domain"/>
    <property type="match status" value="1"/>
</dbReference>
<comment type="similarity">
    <text evidence="2 6">Belongs to the elicitin family.</text>
</comment>
<keyword evidence="4 6" id="KW-0928">Hypersensitive response elicitation</keyword>
<proteinExistence type="inferred from homology"/>
<organism evidence="8 9">
    <name type="scientific">Saprolegnia diclina (strain VS20)</name>
    <dbReference type="NCBI Taxonomy" id="1156394"/>
    <lineage>
        <taxon>Eukaryota</taxon>
        <taxon>Sar</taxon>
        <taxon>Stramenopiles</taxon>
        <taxon>Oomycota</taxon>
        <taxon>Saprolegniomycetes</taxon>
        <taxon>Saprolegniales</taxon>
        <taxon>Saprolegniaceae</taxon>
        <taxon>Saprolegnia</taxon>
    </lineage>
</organism>
<dbReference type="EMBL" id="JH767178">
    <property type="protein sequence ID" value="EQC30081.1"/>
    <property type="molecule type" value="Genomic_DNA"/>
</dbReference>
<evidence type="ECO:0000256" key="3">
    <source>
        <dbReference type="ARBA" id="ARBA00022525"/>
    </source>
</evidence>
<gene>
    <name evidence="8" type="ORF">SDRG_12142</name>
</gene>
<dbReference type="GO" id="GO:0052040">
    <property type="term" value="P:symbiont-mediated perturbation of host programmed cell death"/>
    <property type="evidence" value="ECO:0007669"/>
    <property type="project" value="UniProtKB-UniRule"/>
</dbReference>
<evidence type="ECO:0000256" key="7">
    <source>
        <dbReference type="SAM" id="SignalP"/>
    </source>
</evidence>
<protein>
    <recommendedName>
        <fullName evidence="6">Elicitin</fullName>
    </recommendedName>
</protein>
<comment type="function">
    <text evidence="6">Induces local and distal defense responses (incompatible hypersensitive reaction) in plants from the solanaceae and cruciferae families. Elicits leaf necrosis and causes the accumulation of pathogenesis-related proteins. Might interact with the lipidic molecules of the plasma membrane.</text>
</comment>
<keyword evidence="5 6" id="KW-1015">Disulfide bond</keyword>
<keyword evidence="7" id="KW-0732">Signal</keyword>
<comment type="subcellular location">
    <subcellularLocation>
        <location evidence="1 6">Secreted</location>
    </subcellularLocation>
</comment>
<dbReference type="GO" id="GO:0005576">
    <property type="term" value="C:extracellular region"/>
    <property type="evidence" value="ECO:0007669"/>
    <property type="project" value="UniProtKB-SubCell"/>
</dbReference>
<evidence type="ECO:0000256" key="1">
    <source>
        <dbReference type="ARBA" id="ARBA00004613"/>
    </source>
</evidence>
<evidence type="ECO:0000256" key="5">
    <source>
        <dbReference type="ARBA" id="ARBA00023157"/>
    </source>
</evidence>
<feature type="chain" id="PRO_5004569581" description="Elicitin" evidence="7">
    <location>
        <begin position="18"/>
        <end position="103"/>
    </location>
</feature>
<evidence type="ECO:0000313" key="8">
    <source>
        <dbReference type="EMBL" id="EQC30081.1"/>
    </source>
</evidence>
<dbReference type="Proteomes" id="UP000030762">
    <property type="component" value="Unassembled WGS sequence"/>
</dbReference>
<accession>T0Q650</accession>
<reference evidence="8 9" key="1">
    <citation type="submission" date="2012-04" db="EMBL/GenBank/DDBJ databases">
        <title>The Genome Sequence of Saprolegnia declina VS20.</title>
        <authorList>
            <consortium name="The Broad Institute Genome Sequencing Platform"/>
            <person name="Russ C."/>
            <person name="Nusbaum C."/>
            <person name="Tyler B."/>
            <person name="van West P."/>
            <person name="Dieguez-Uribeondo J."/>
            <person name="de Bruijn I."/>
            <person name="Tripathy S."/>
            <person name="Jiang R."/>
            <person name="Young S.K."/>
            <person name="Zeng Q."/>
            <person name="Gargeya S."/>
            <person name="Fitzgerald M."/>
            <person name="Haas B."/>
            <person name="Abouelleil A."/>
            <person name="Alvarado L."/>
            <person name="Arachchi H.M."/>
            <person name="Berlin A."/>
            <person name="Chapman S.B."/>
            <person name="Goldberg J."/>
            <person name="Griggs A."/>
            <person name="Gujja S."/>
            <person name="Hansen M."/>
            <person name="Howarth C."/>
            <person name="Imamovic A."/>
            <person name="Larimer J."/>
            <person name="McCowen C."/>
            <person name="Montmayeur A."/>
            <person name="Murphy C."/>
            <person name="Neiman D."/>
            <person name="Pearson M."/>
            <person name="Priest M."/>
            <person name="Roberts A."/>
            <person name="Saif S."/>
            <person name="Shea T."/>
            <person name="Sisk P."/>
            <person name="Sykes S."/>
            <person name="Wortman J."/>
            <person name="Nusbaum C."/>
            <person name="Birren B."/>
        </authorList>
    </citation>
    <scope>NUCLEOTIDE SEQUENCE [LARGE SCALE GENOMIC DNA]</scope>
    <source>
        <strain evidence="8 9">VS20</strain>
    </source>
</reference>
<feature type="signal peptide" evidence="7">
    <location>
        <begin position="1"/>
        <end position="17"/>
    </location>
</feature>
<dbReference type="RefSeq" id="XP_008616424.1">
    <property type="nucleotide sequence ID" value="XM_008618202.1"/>
</dbReference>
<dbReference type="GeneID" id="19952869"/>
<sequence length="103" mass="11038">MKMAKFVLLATTSAALASPCTTTDLSPLTTYLAAQTSYSGCTALSLVDFFTTTAVPAKDDVITFQSSTYCKDLYDKFQAVPGPACSLWGLNYADARTLPFKTL</sequence>
<dbReference type="InterPro" id="IPR002200">
    <property type="entry name" value="Elicitin"/>
</dbReference>
<dbReference type="Pfam" id="PF00964">
    <property type="entry name" value="Elicitin"/>
    <property type="match status" value="1"/>
</dbReference>
<keyword evidence="3 6" id="KW-0964">Secreted</keyword>
<name>T0Q650_SAPDV</name>
<dbReference type="VEuPathDB" id="FungiDB:SDRG_12142"/>
<evidence type="ECO:0000313" key="9">
    <source>
        <dbReference type="Proteomes" id="UP000030762"/>
    </source>
</evidence>
<evidence type="ECO:0000256" key="6">
    <source>
        <dbReference type="RuleBase" id="RU368111"/>
    </source>
</evidence>
<dbReference type="InParanoid" id="T0Q650"/>
<dbReference type="SUPFAM" id="SSF48647">
    <property type="entry name" value="Fungal elicitin"/>
    <property type="match status" value="1"/>
</dbReference>
<dbReference type="InterPro" id="IPR036470">
    <property type="entry name" value="Elicitin_sf"/>
</dbReference>
<dbReference type="AlphaFoldDB" id="T0Q650"/>
<keyword evidence="9" id="KW-1185">Reference proteome</keyword>
<evidence type="ECO:0000256" key="2">
    <source>
        <dbReference type="ARBA" id="ARBA00009544"/>
    </source>
</evidence>